<dbReference type="RefSeq" id="WP_119323576.1">
    <property type="nucleotide sequence ID" value="NZ_AP025739.1"/>
</dbReference>
<accession>A0A402D1Z3</accession>
<proteinExistence type="predicted"/>
<protein>
    <submittedName>
        <fullName evidence="1">Uncharacterized protein</fullName>
    </submittedName>
</protein>
<dbReference type="Proteomes" id="UP000287394">
    <property type="component" value="Chromosome"/>
</dbReference>
<gene>
    <name evidence="1" type="ORF">CCAX7_21750</name>
</gene>
<dbReference type="EMBL" id="AP025739">
    <property type="protein sequence ID" value="BDI30124.1"/>
    <property type="molecule type" value="Genomic_DNA"/>
</dbReference>
<reference evidence="1 2" key="1">
    <citation type="journal article" date="2019" name="Int. J. Syst. Evol. Microbiol.">
        <title>Capsulimonas corticalis gen. nov., sp. nov., an aerobic capsulated bacterium, of a novel bacterial order, Capsulimonadales ord. nov., of the class Armatimonadia of the phylum Armatimonadetes.</title>
        <authorList>
            <person name="Li J."/>
            <person name="Kudo C."/>
            <person name="Tonouchi A."/>
        </authorList>
    </citation>
    <scope>NUCLEOTIDE SEQUENCE [LARGE SCALE GENOMIC DNA]</scope>
    <source>
        <strain evidence="1 2">AX-7</strain>
    </source>
</reference>
<evidence type="ECO:0000313" key="2">
    <source>
        <dbReference type="Proteomes" id="UP000287394"/>
    </source>
</evidence>
<organism evidence="1 2">
    <name type="scientific">Capsulimonas corticalis</name>
    <dbReference type="NCBI Taxonomy" id="2219043"/>
    <lineage>
        <taxon>Bacteria</taxon>
        <taxon>Bacillati</taxon>
        <taxon>Armatimonadota</taxon>
        <taxon>Armatimonadia</taxon>
        <taxon>Capsulimonadales</taxon>
        <taxon>Capsulimonadaceae</taxon>
        <taxon>Capsulimonas</taxon>
    </lineage>
</organism>
<keyword evidence="2" id="KW-1185">Reference proteome</keyword>
<dbReference type="AlphaFoldDB" id="A0A402D1Z3"/>
<dbReference type="KEGG" id="ccot:CCAX7_21750"/>
<evidence type="ECO:0000313" key="1">
    <source>
        <dbReference type="EMBL" id="BDI30124.1"/>
    </source>
</evidence>
<name>A0A402D1Z3_9BACT</name>
<sequence>MSNKYKISVAVIAGIATLGLASLTAAKPAAAANPAHTLTAQARSNWDGGYDQNNWRDRNVQSASFRDRLRNAERERREREIREREWRRNHDRDDQRNWDRDHARDDRNQWDRGNHDGWDKDHNGHRDRDDRHDRDDHRNWDRDQDHNR</sequence>